<keyword evidence="3" id="KW-0808">Transferase</keyword>
<dbReference type="EMBL" id="NBIV01000060">
    <property type="protein sequence ID" value="PXF45455.1"/>
    <property type="molecule type" value="Genomic_DNA"/>
</dbReference>
<dbReference type="SMART" id="SM00184">
    <property type="entry name" value="RING"/>
    <property type="match status" value="1"/>
</dbReference>
<evidence type="ECO:0000256" key="2">
    <source>
        <dbReference type="ARBA" id="ARBA00012483"/>
    </source>
</evidence>
<organism evidence="11 12">
    <name type="scientific">Gracilariopsis chorda</name>
    <dbReference type="NCBI Taxonomy" id="448386"/>
    <lineage>
        <taxon>Eukaryota</taxon>
        <taxon>Rhodophyta</taxon>
        <taxon>Florideophyceae</taxon>
        <taxon>Rhodymeniophycidae</taxon>
        <taxon>Gracilariales</taxon>
        <taxon>Gracilariaceae</taxon>
        <taxon>Gracilariopsis</taxon>
    </lineage>
</organism>
<dbReference type="OrthoDB" id="8062037at2759"/>
<dbReference type="PANTHER" id="PTHR22937:SF65">
    <property type="entry name" value="E3 UBIQUITIN-PROTEIN LIGASE ARK2C"/>
    <property type="match status" value="1"/>
</dbReference>
<dbReference type="STRING" id="448386.A0A2V3ITL0"/>
<evidence type="ECO:0000256" key="7">
    <source>
        <dbReference type="ARBA" id="ARBA00022833"/>
    </source>
</evidence>
<keyword evidence="9" id="KW-0472">Membrane</keyword>
<evidence type="ECO:0000256" key="3">
    <source>
        <dbReference type="ARBA" id="ARBA00022679"/>
    </source>
</evidence>
<dbReference type="CDD" id="cd16454">
    <property type="entry name" value="RING-H2_PA-TM-RING"/>
    <property type="match status" value="1"/>
</dbReference>
<reference evidence="11 12" key="1">
    <citation type="journal article" date="2018" name="Mol. Biol. Evol.">
        <title>Analysis of the draft genome of the red seaweed Gracilariopsis chorda provides insights into genome size evolution in Rhodophyta.</title>
        <authorList>
            <person name="Lee J."/>
            <person name="Yang E.C."/>
            <person name="Graf L."/>
            <person name="Yang J.H."/>
            <person name="Qiu H."/>
            <person name="Zel Zion U."/>
            <person name="Chan C.X."/>
            <person name="Stephens T.G."/>
            <person name="Weber A.P.M."/>
            <person name="Boo G.H."/>
            <person name="Boo S.M."/>
            <person name="Kim K.M."/>
            <person name="Shin Y."/>
            <person name="Jung M."/>
            <person name="Lee S.J."/>
            <person name="Yim H.S."/>
            <person name="Lee J.H."/>
            <person name="Bhattacharya D."/>
            <person name="Yoon H.S."/>
        </authorList>
    </citation>
    <scope>NUCLEOTIDE SEQUENCE [LARGE SCALE GENOMIC DNA]</scope>
    <source>
        <strain evidence="11 12">SKKU-2015</strain>
        <tissue evidence="11">Whole body</tissue>
    </source>
</reference>
<sequence length="199" mass="22152">MPPATPALLPVRLTPTLRNATSTVAPPAHSADFFMVIFVSIFLFLTASILRILPWAAPLATRPRWAARRSLASAARVNSLRRFSAFTYGTIDPMMPAEARFAGAGGPSYETLLEIEDRIGNAKHGLTDDQIAILPTYRCDEHDCERHERRGMYCAICRDMYAQGHTVSILPCGDEFHVDCIAPWLRQQATCPLCRCRFA</sequence>
<accession>A0A2V3ITL0</accession>
<keyword evidence="4" id="KW-0479">Metal-binding</keyword>
<dbReference type="PANTHER" id="PTHR22937">
    <property type="entry name" value="E3 UBIQUITIN-PROTEIN LIGASE RNF165"/>
    <property type="match status" value="1"/>
</dbReference>
<dbReference type="GO" id="GO:0008270">
    <property type="term" value="F:zinc ion binding"/>
    <property type="evidence" value="ECO:0007669"/>
    <property type="project" value="UniProtKB-KW"/>
</dbReference>
<evidence type="ECO:0000256" key="8">
    <source>
        <dbReference type="PROSITE-ProRule" id="PRU00175"/>
    </source>
</evidence>
<dbReference type="InterPro" id="IPR045191">
    <property type="entry name" value="MBR1/2-like"/>
</dbReference>
<dbReference type="Pfam" id="PF13639">
    <property type="entry name" value="zf-RING_2"/>
    <property type="match status" value="1"/>
</dbReference>
<dbReference type="InterPro" id="IPR013083">
    <property type="entry name" value="Znf_RING/FYVE/PHD"/>
</dbReference>
<dbReference type="PROSITE" id="PS50089">
    <property type="entry name" value="ZF_RING_2"/>
    <property type="match status" value="1"/>
</dbReference>
<feature type="transmembrane region" description="Helical" evidence="9">
    <location>
        <begin position="33"/>
        <end position="53"/>
    </location>
</feature>
<evidence type="ECO:0000256" key="1">
    <source>
        <dbReference type="ARBA" id="ARBA00000900"/>
    </source>
</evidence>
<dbReference type="SUPFAM" id="SSF57850">
    <property type="entry name" value="RING/U-box"/>
    <property type="match status" value="1"/>
</dbReference>
<evidence type="ECO:0000313" key="12">
    <source>
        <dbReference type="Proteomes" id="UP000247409"/>
    </source>
</evidence>
<dbReference type="AlphaFoldDB" id="A0A2V3ITL0"/>
<dbReference type="Proteomes" id="UP000247409">
    <property type="component" value="Unassembled WGS sequence"/>
</dbReference>
<dbReference type="EC" id="2.3.2.27" evidence="2"/>
<feature type="domain" description="RING-type" evidence="10">
    <location>
        <begin position="154"/>
        <end position="195"/>
    </location>
</feature>
<evidence type="ECO:0000256" key="4">
    <source>
        <dbReference type="ARBA" id="ARBA00022723"/>
    </source>
</evidence>
<gene>
    <name evidence="11" type="ORF">BWQ96_04753</name>
</gene>
<evidence type="ECO:0000256" key="9">
    <source>
        <dbReference type="SAM" id="Phobius"/>
    </source>
</evidence>
<evidence type="ECO:0000259" key="10">
    <source>
        <dbReference type="PROSITE" id="PS50089"/>
    </source>
</evidence>
<evidence type="ECO:0000256" key="5">
    <source>
        <dbReference type="ARBA" id="ARBA00022771"/>
    </source>
</evidence>
<keyword evidence="7" id="KW-0862">Zinc</keyword>
<keyword evidence="5 8" id="KW-0863">Zinc-finger</keyword>
<comment type="caution">
    <text evidence="11">The sequence shown here is derived from an EMBL/GenBank/DDBJ whole genome shotgun (WGS) entry which is preliminary data.</text>
</comment>
<keyword evidence="12" id="KW-1185">Reference proteome</keyword>
<dbReference type="GO" id="GO:0061630">
    <property type="term" value="F:ubiquitin protein ligase activity"/>
    <property type="evidence" value="ECO:0007669"/>
    <property type="project" value="UniProtKB-EC"/>
</dbReference>
<name>A0A2V3ITL0_9FLOR</name>
<protein>
    <recommendedName>
        <fullName evidence="2">RING-type E3 ubiquitin transferase</fullName>
        <ecNumber evidence="2">2.3.2.27</ecNumber>
    </recommendedName>
</protein>
<keyword evidence="9" id="KW-0812">Transmembrane</keyword>
<evidence type="ECO:0000313" key="11">
    <source>
        <dbReference type="EMBL" id="PXF45455.1"/>
    </source>
</evidence>
<dbReference type="Gene3D" id="3.30.40.10">
    <property type="entry name" value="Zinc/RING finger domain, C3HC4 (zinc finger)"/>
    <property type="match status" value="1"/>
</dbReference>
<dbReference type="InterPro" id="IPR001841">
    <property type="entry name" value="Znf_RING"/>
</dbReference>
<evidence type="ECO:0000256" key="6">
    <source>
        <dbReference type="ARBA" id="ARBA00022786"/>
    </source>
</evidence>
<keyword evidence="6" id="KW-0833">Ubl conjugation pathway</keyword>
<comment type="catalytic activity">
    <reaction evidence="1">
        <text>S-ubiquitinyl-[E2 ubiquitin-conjugating enzyme]-L-cysteine + [acceptor protein]-L-lysine = [E2 ubiquitin-conjugating enzyme]-L-cysteine + N(6)-ubiquitinyl-[acceptor protein]-L-lysine.</text>
        <dbReference type="EC" id="2.3.2.27"/>
    </reaction>
</comment>
<proteinExistence type="predicted"/>
<keyword evidence="9" id="KW-1133">Transmembrane helix</keyword>